<dbReference type="eggNOG" id="ENOG502QQIE">
    <property type="taxonomic scope" value="Eukaryota"/>
</dbReference>
<dbReference type="AlphaFoldDB" id="Q0UBP0"/>
<dbReference type="PANTHER" id="PTHR33119:SF1">
    <property type="entry name" value="FE2OG DIOXYGENASE DOMAIN-CONTAINING PROTEIN"/>
    <property type="match status" value="1"/>
</dbReference>
<dbReference type="Proteomes" id="UP000001055">
    <property type="component" value="Unassembled WGS sequence"/>
</dbReference>
<evidence type="ECO:0000259" key="2">
    <source>
        <dbReference type="Pfam" id="PF21666"/>
    </source>
</evidence>
<reference evidence="4" key="1">
    <citation type="journal article" date="2007" name="Plant Cell">
        <title>Dothideomycete-plant interactions illuminated by genome sequencing and EST analysis of the wheat pathogen Stagonospora nodorum.</title>
        <authorList>
            <person name="Hane J.K."/>
            <person name="Lowe R.G."/>
            <person name="Solomon P.S."/>
            <person name="Tan K.C."/>
            <person name="Schoch C.L."/>
            <person name="Spatafora J.W."/>
            <person name="Crous P.W."/>
            <person name="Kodira C."/>
            <person name="Birren B.W."/>
            <person name="Galagan J.E."/>
            <person name="Torriani S.F."/>
            <person name="McDonald B.A."/>
            <person name="Oliver R.P."/>
        </authorList>
    </citation>
    <scope>NUCLEOTIDE SEQUENCE [LARGE SCALE GENOMIC DNA]</scope>
    <source>
        <strain evidence="4">SN15 / ATCC MYA-4574 / FGSC 10173</strain>
    </source>
</reference>
<dbReference type="KEGG" id="pno:SNOG_10824"/>
<dbReference type="InterPro" id="IPR049207">
    <property type="entry name" value="DUF4246_N"/>
</dbReference>
<dbReference type="Pfam" id="PF14033">
    <property type="entry name" value="DUF4246"/>
    <property type="match status" value="1"/>
</dbReference>
<evidence type="ECO:0000313" key="3">
    <source>
        <dbReference type="EMBL" id="EAT82218.2"/>
    </source>
</evidence>
<dbReference type="VEuPathDB" id="FungiDB:JI435_108240"/>
<feature type="domain" description="DUF4246" evidence="1">
    <location>
        <begin position="108"/>
        <end position="544"/>
    </location>
</feature>
<dbReference type="InParanoid" id="Q0UBP0"/>
<dbReference type="Pfam" id="PF21666">
    <property type="entry name" value="DUF4246_N"/>
    <property type="match status" value="1"/>
</dbReference>
<dbReference type="STRING" id="321614.Q0UBP0"/>
<organism evidence="3 4">
    <name type="scientific">Phaeosphaeria nodorum (strain SN15 / ATCC MYA-4574 / FGSC 10173)</name>
    <name type="common">Glume blotch fungus</name>
    <name type="synonym">Parastagonospora nodorum</name>
    <dbReference type="NCBI Taxonomy" id="321614"/>
    <lineage>
        <taxon>Eukaryota</taxon>
        <taxon>Fungi</taxon>
        <taxon>Dikarya</taxon>
        <taxon>Ascomycota</taxon>
        <taxon>Pezizomycotina</taxon>
        <taxon>Dothideomycetes</taxon>
        <taxon>Pleosporomycetidae</taxon>
        <taxon>Pleosporales</taxon>
        <taxon>Pleosporineae</taxon>
        <taxon>Phaeosphaeriaceae</taxon>
        <taxon>Parastagonospora</taxon>
    </lineage>
</organism>
<protein>
    <submittedName>
        <fullName evidence="3">Uncharacterized protein</fullName>
    </submittedName>
</protein>
<dbReference type="InterPro" id="IPR049192">
    <property type="entry name" value="DUF4246_C"/>
</dbReference>
<dbReference type="PANTHER" id="PTHR33119">
    <property type="entry name" value="IFI3P"/>
    <property type="match status" value="1"/>
</dbReference>
<feature type="domain" description="DUF4246" evidence="2">
    <location>
        <begin position="9"/>
        <end position="80"/>
    </location>
</feature>
<sequence>MAADTPAAYPGLGLDIRYGPWTGEGYGYPHGAINDGNGTESELLYVRELAMMNIMDKLTDKPDWHKKVFDEEIVAKWRKEALAIPDEELYKLAHSGGEKMPENILNENTVDCCIKELRSKAKYFEQTGIVPTMEACASIAKSDTLVTQELHEALRRAFDQLKLDQQASPDWHPNSQDMVQDLVHPSMYPLVFGRTRAFPEECVGVEDAIKTWAGKGTIIPKEEELPSDDNQRRGLWNREVDHYSSNYQWLPANVAFQDDGSVKLTSYINNLHPNKYPEIYRTIEKLVETTLPLWDQCLSQDEVDEDALEEEGYYPYDDDEDGEQLKEYKWRVVRKPKLPEPVFKEIEYAPKEGTRLIDRFKETGLQIIVKMASIELDPQKAEFPTGSWHVEGQLNEHICGTALYYLDSENITDNNLSFRMLTSEDLGYDSEYAVGQQSYSWMESVFGTSLGSGGGDACLQNYGSVQTRQGRLLAFPNTLLDTQSSPEYVFANIIASQHQVSSFKLIDPAKPGHRRFIALWLVDPHMRIISTANVPPQQMSWYAENLLGTTAVARKQALAKLPAELVAILQERGLLTADNIALSDNAKLPAELLDMVRGYVDAEGHALPMGIEEAREHRVKLMEERSRHVRNAEQAWESSVYSFCEH</sequence>
<dbReference type="EMBL" id="CH445341">
    <property type="protein sequence ID" value="EAT82218.2"/>
    <property type="molecule type" value="Genomic_DNA"/>
</dbReference>
<name>Q0UBP0_PHANO</name>
<dbReference type="GeneID" id="5977989"/>
<proteinExistence type="predicted"/>
<evidence type="ECO:0000259" key="1">
    <source>
        <dbReference type="Pfam" id="PF14033"/>
    </source>
</evidence>
<dbReference type="InterPro" id="IPR025340">
    <property type="entry name" value="DUF4246"/>
</dbReference>
<dbReference type="RefSeq" id="XP_001801082.1">
    <property type="nucleotide sequence ID" value="XM_001801030.1"/>
</dbReference>
<dbReference type="HOGENOM" id="CLU_012066_2_0_1"/>
<gene>
    <name evidence="3" type="ORF">SNOG_10824</name>
</gene>
<evidence type="ECO:0000313" key="4">
    <source>
        <dbReference type="Proteomes" id="UP000001055"/>
    </source>
</evidence>
<accession>Q0UBP0</accession>